<dbReference type="Proteomes" id="UP000182584">
    <property type="component" value="Unassembled WGS sequence"/>
</dbReference>
<organism evidence="1 2">
    <name type="scientific">Butyrivibrio fibrisolvens</name>
    <dbReference type="NCBI Taxonomy" id="831"/>
    <lineage>
        <taxon>Bacteria</taxon>
        <taxon>Bacillati</taxon>
        <taxon>Bacillota</taxon>
        <taxon>Clostridia</taxon>
        <taxon>Lachnospirales</taxon>
        <taxon>Lachnospiraceae</taxon>
        <taxon>Butyrivibrio</taxon>
    </lineage>
</organism>
<dbReference type="eggNOG" id="ENOG502ZCAA">
    <property type="taxonomic scope" value="Bacteria"/>
</dbReference>
<evidence type="ECO:0000313" key="2">
    <source>
        <dbReference type="Proteomes" id="UP000182584"/>
    </source>
</evidence>
<proteinExistence type="predicted"/>
<dbReference type="Pfam" id="PF18941">
    <property type="entry name" value="DUF5688"/>
    <property type="match status" value="1"/>
</dbReference>
<accession>A0A1H9MP30</accession>
<dbReference type="InterPro" id="IPR043743">
    <property type="entry name" value="DUF5688"/>
</dbReference>
<sequence>MEFKSFCEQVVSVMSERHPECDVKTCKVDKNNGVTYNCLNIICPGSKISEVIYLEPMYEAFKDGASFMEIIDRVEDARKKSGDKHFEVGYYRDFDKVRDRVRMKLVNYKKNKEYIEGFPHRRFKDLAVLYYSKVSDKAFEGIIMIKNDHVSLWNISEEDLYEAACLNAMKSGDYELVPMMSVLDDIFGYIMSGRREDQDDGSEGEAKEDDQIPFLKILTNKDKTYGASVMLNPGLLCALARKYDRNFYILPSSVHELILVLDENESFDENIAAELYNMVRYVNMTEVETEDVLSDNVYYYDRSLDEVLDYYEIALKTGLA</sequence>
<gene>
    <name evidence="1" type="ORF">SAMN04487884_103179</name>
</gene>
<dbReference type="AlphaFoldDB" id="A0A1H9MP30"/>
<dbReference type="EMBL" id="FOGJ01000003">
    <property type="protein sequence ID" value="SER25279.1"/>
    <property type="molecule type" value="Genomic_DNA"/>
</dbReference>
<protein>
    <submittedName>
        <fullName evidence="1">Uncharacterized protein</fullName>
    </submittedName>
</protein>
<dbReference type="OrthoDB" id="1655031at2"/>
<reference evidence="1 2" key="1">
    <citation type="submission" date="2016-10" db="EMBL/GenBank/DDBJ databases">
        <authorList>
            <person name="de Groot N.N."/>
        </authorList>
    </citation>
    <scope>NUCLEOTIDE SEQUENCE [LARGE SCALE GENOMIC DNA]</scope>
    <source>
        <strain evidence="1 2">AR40</strain>
    </source>
</reference>
<name>A0A1H9MP30_BUTFI</name>
<dbReference type="RefSeq" id="WP_022757159.1">
    <property type="nucleotide sequence ID" value="NZ_FOGJ01000003.1"/>
</dbReference>
<evidence type="ECO:0000313" key="1">
    <source>
        <dbReference type="EMBL" id="SER25279.1"/>
    </source>
</evidence>